<dbReference type="CDD" id="cd00082">
    <property type="entry name" value="HisKA"/>
    <property type="match status" value="1"/>
</dbReference>
<keyword evidence="9" id="KW-1133">Transmembrane helix</keyword>
<keyword evidence="3" id="KW-0597">Phosphoprotein</keyword>
<dbReference type="InterPro" id="IPR013767">
    <property type="entry name" value="PAS_fold"/>
</dbReference>
<organism evidence="13 14">
    <name type="scientific">Nostoc flagelliforme FACHB-838</name>
    <dbReference type="NCBI Taxonomy" id="2692904"/>
    <lineage>
        <taxon>Bacteria</taxon>
        <taxon>Bacillati</taxon>
        <taxon>Cyanobacteriota</taxon>
        <taxon>Cyanophyceae</taxon>
        <taxon>Nostocales</taxon>
        <taxon>Nostocaceae</taxon>
        <taxon>Nostoc</taxon>
    </lineage>
</organism>
<keyword evidence="8" id="KW-0902">Two-component regulatory system</keyword>
<dbReference type="PROSITE" id="PS50112">
    <property type="entry name" value="PAS"/>
    <property type="match status" value="1"/>
</dbReference>
<keyword evidence="5" id="KW-0547">Nucleotide-binding</keyword>
<keyword evidence="6" id="KW-0418">Kinase</keyword>
<protein>
    <recommendedName>
        <fullName evidence="2">histidine kinase</fullName>
        <ecNumber evidence="2">2.7.13.3</ecNumber>
    </recommendedName>
</protein>
<dbReference type="PROSITE" id="PS50113">
    <property type="entry name" value="PAC"/>
    <property type="match status" value="2"/>
</dbReference>
<dbReference type="Gene3D" id="3.30.565.10">
    <property type="entry name" value="Histidine kinase-like ATPase, C-terminal domain"/>
    <property type="match status" value="1"/>
</dbReference>
<keyword evidence="4" id="KW-0808">Transferase</keyword>
<dbReference type="InterPro" id="IPR007891">
    <property type="entry name" value="CHASE3"/>
</dbReference>
<dbReference type="SMART" id="SM00388">
    <property type="entry name" value="HisKA"/>
    <property type="match status" value="1"/>
</dbReference>
<keyword evidence="14" id="KW-1185">Reference proteome</keyword>
<evidence type="ECO:0000256" key="4">
    <source>
        <dbReference type="ARBA" id="ARBA00022679"/>
    </source>
</evidence>
<evidence type="ECO:0000259" key="11">
    <source>
        <dbReference type="PROSITE" id="PS50112"/>
    </source>
</evidence>
<evidence type="ECO:0000259" key="10">
    <source>
        <dbReference type="PROSITE" id="PS50109"/>
    </source>
</evidence>
<dbReference type="SMART" id="SM00091">
    <property type="entry name" value="PAS"/>
    <property type="match status" value="2"/>
</dbReference>
<keyword evidence="7" id="KW-0067">ATP-binding</keyword>
<dbReference type="PANTHER" id="PTHR43065">
    <property type="entry name" value="SENSOR HISTIDINE KINASE"/>
    <property type="match status" value="1"/>
</dbReference>
<keyword evidence="9" id="KW-0812">Transmembrane</keyword>
<dbReference type="Pfam" id="PF02518">
    <property type="entry name" value="HATPase_c"/>
    <property type="match status" value="1"/>
</dbReference>
<dbReference type="InterPro" id="IPR005467">
    <property type="entry name" value="His_kinase_dom"/>
</dbReference>
<dbReference type="InterPro" id="IPR000014">
    <property type="entry name" value="PAS"/>
</dbReference>
<evidence type="ECO:0000313" key="14">
    <source>
        <dbReference type="Proteomes" id="UP000623440"/>
    </source>
</evidence>
<comment type="caution">
    <text evidence="13">The sequence shown here is derived from an EMBL/GenBank/DDBJ whole genome shotgun (WGS) entry which is preliminary data.</text>
</comment>
<dbReference type="InterPro" id="IPR036890">
    <property type="entry name" value="HATPase_C_sf"/>
</dbReference>
<dbReference type="NCBIfam" id="TIGR00229">
    <property type="entry name" value="sensory_box"/>
    <property type="match status" value="2"/>
</dbReference>
<accession>A0ABR8DSX8</accession>
<dbReference type="SUPFAM" id="SSF47384">
    <property type="entry name" value="Homodimeric domain of signal transducing histidine kinase"/>
    <property type="match status" value="1"/>
</dbReference>
<feature type="domain" description="PAC" evidence="12">
    <location>
        <begin position="417"/>
        <end position="469"/>
    </location>
</feature>
<dbReference type="RefSeq" id="WP_190942658.1">
    <property type="nucleotide sequence ID" value="NZ_JACJSI010000046.1"/>
</dbReference>
<dbReference type="InterPro" id="IPR003661">
    <property type="entry name" value="HisK_dim/P_dom"/>
</dbReference>
<feature type="domain" description="PAS" evidence="11">
    <location>
        <begin position="352"/>
        <end position="415"/>
    </location>
</feature>
<evidence type="ECO:0000256" key="1">
    <source>
        <dbReference type="ARBA" id="ARBA00000085"/>
    </source>
</evidence>
<evidence type="ECO:0000256" key="7">
    <source>
        <dbReference type="ARBA" id="ARBA00022840"/>
    </source>
</evidence>
<dbReference type="CDD" id="cd19410">
    <property type="entry name" value="HK9-like_sensor"/>
    <property type="match status" value="1"/>
</dbReference>
<dbReference type="EC" id="2.7.13.3" evidence="2"/>
<evidence type="ECO:0000256" key="5">
    <source>
        <dbReference type="ARBA" id="ARBA00022741"/>
    </source>
</evidence>
<dbReference type="InterPro" id="IPR004358">
    <property type="entry name" value="Sig_transdc_His_kin-like_C"/>
</dbReference>
<dbReference type="SMART" id="SM00086">
    <property type="entry name" value="PAC"/>
    <property type="match status" value="2"/>
</dbReference>
<evidence type="ECO:0000313" key="13">
    <source>
        <dbReference type="EMBL" id="MBD2532001.1"/>
    </source>
</evidence>
<dbReference type="Pfam" id="PF13426">
    <property type="entry name" value="PAS_9"/>
    <property type="match status" value="1"/>
</dbReference>
<evidence type="ECO:0000259" key="12">
    <source>
        <dbReference type="PROSITE" id="PS50113"/>
    </source>
</evidence>
<dbReference type="CDD" id="cd00130">
    <property type="entry name" value="PAS"/>
    <property type="match status" value="1"/>
</dbReference>
<dbReference type="InterPro" id="IPR001610">
    <property type="entry name" value="PAC"/>
</dbReference>
<evidence type="ECO:0000256" key="6">
    <source>
        <dbReference type="ARBA" id="ARBA00022777"/>
    </source>
</evidence>
<dbReference type="Pfam" id="PF05227">
    <property type="entry name" value="CHASE3"/>
    <property type="match status" value="1"/>
</dbReference>
<evidence type="ECO:0000256" key="9">
    <source>
        <dbReference type="SAM" id="Phobius"/>
    </source>
</evidence>
<dbReference type="InterPro" id="IPR035965">
    <property type="entry name" value="PAS-like_dom_sf"/>
</dbReference>
<sequence length="722" mass="80890">MSKKWYRVQKLKAIFILVLAIIFTNAVVSYSNTVKLIHNQQWVTDSYKVITQLESIKSALKDTETAQRNYLITADADDLQTYIAADQQTNSNIQIFSKLTAKNHQKQQWISLLKPKITNRLNILQQEIYLRQNQGLEVVQQLILSYKDKQVGKEIQQLIDDSLKAEQNLLQQGMQQSQASSQKAIVTFFIAAIVDLVLVALLYDLLWRYIRQLQQTELALRQSENRLRAMIDAEPECIQLIAGDGTLLEINAEGLAMMEVETADVLIGLPINAVIVPEYRAAFADLHKSVCQGNKGNLEFEIVAFKGTRRYMETHAVPLRNESDGTFIHLALMRDITQQKQAEQKIREQGLLLDVSSDAILVRNIHNQILFWNQGAERLYGWETGEVVGKNVLQLLYKDISPQLEDACLTVMNTGEWRGELHQLTREGKVIIVESRWILIRDDNGQPKSILSVNTEITQQKQLEAQLLRSQRLESIGTLAGGIVHDLNNILSPILMSVQLLQKKLPDSQSQQILQTLENNVKRGANLLKQVLSFARGTAGKQTIVQIQPLMAEIEQIIDQTFPKSIICQTDIPKNLWCVRGDATQLHQVLINLVVNARDAMPNGGILRIVAENLVVSEHSAQINIDAELGSYIAIVVTDTGMGMSSEVQQRIFEPFFTTKEVGKGTGLGLSTALGIIKNHGGFVNVYSQVGRGTQFTVYLPASTSREVHSLSPELESVTGDG</sequence>
<evidence type="ECO:0000256" key="3">
    <source>
        <dbReference type="ARBA" id="ARBA00022553"/>
    </source>
</evidence>
<dbReference type="Proteomes" id="UP000623440">
    <property type="component" value="Unassembled WGS sequence"/>
</dbReference>
<dbReference type="SMART" id="SM00387">
    <property type="entry name" value="HATPase_c"/>
    <property type="match status" value="1"/>
</dbReference>
<dbReference type="Pfam" id="PF00989">
    <property type="entry name" value="PAS"/>
    <property type="match status" value="1"/>
</dbReference>
<gene>
    <name evidence="13" type="ORF">H6G97_21380</name>
</gene>
<dbReference type="PROSITE" id="PS50109">
    <property type="entry name" value="HIS_KIN"/>
    <property type="match status" value="1"/>
</dbReference>
<dbReference type="Gene3D" id="1.10.287.130">
    <property type="match status" value="1"/>
</dbReference>
<evidence type="ECO:0000256" key="8">
    <source>
        <dbReference type="ARBA" id="ARBA00023012"/>
    </source>
</evidence>
<dbReference type="InterPro" id="IPR000700">
    <property type="entry name" value="PAS-assoc_C"/>
</dbReference>
<dbReference type="PRINTS" id="PR00344">
    <property type="entry name" value="BCTRLSENSOR"/>
</dbReference>
<evidence type="ECO:0000256" key="2">
    <source>
        <dbReference type="ARBA" id="ARBA00012438"/>
    </source>
</evidence>
<dbReference type="InterPro" id="IPR003594">
    <property type="entry name" value="HATPase_dom"/>
</dbReference>
<feature type="domain" description="PAC" evidence="12">
    <location>
        <begin position="296"/>
        <end position="348"/>
    </location>
</feature>
<dbReference type="Gene3D" id="3.30.450.20">
    <property type="entry name" value="PAS domain"/>
    <property type="match status" value="2"/>
</dbReference>
<feature type="domain" description="Histidine kinase" evidence="10">
    <location>
        <begin position="482"/>
        <end position="704"/>
    </location>
</feature>
<dbReference type="SUPFAM" id="SSF55874">
    <property type="entry name" value="ATPase domain of HSP90 chaperone/DNA topoisomerase II/histidine kinase"/>
    <property type="match status" value="1"/>
</dbReference>
<comment type="catalytic activity">
    <reaction evidence="1">
        <text>ATP + protein L-histidine = ADP + protein N-phospho-L-histidine.</text>
        <dbReference type="EC" id="2.7.13.3"/>
    </reaction>
</comment>
<dbReference type="EMBL" id="JACJSI010000046">
    <property type="protein sequence ID" value="MBD2532001.1"/>
    <property type="molecule type" value="Genomic_DNA"/>
</dbReference>
<reference evidence="13 14" key="1">
    <citation type="journal article" date="2020" name="ISME J.">
        <title>Comparative genomics reveals insights into cyanobacterial evolution and habitat adaptation.</title>
        <authorList>
            <person name="Chen M.Y."/>
            <person name="Teng W.K."/>
            <person name="Zhao L."/>
            <person name="Hu C.X."/>
            <person name="Zhou Y.K."/>
            <person name="Han B.P."/>
            <person name="Song L.R."/>
            <person name="Shu W.S."/>
        </authorList>
    </citation>
    <scope>NUCLEOTIDE SEQUENCE [LARGE SCALE GENOMIC DNA]</scope>
    <source>
        <strain evidence="13 14">FACHB-838</strain>
    </source>
</reference>
<name>A0ABR8DSX8_9NOSO</name>
<proteinExistence type="predicted"/>
<dbReference type="PANTHER" id="PTHR43065:SF46">
    <property type="entry name" value="C4-DICARBOXYLATE TRANSPORT SENSOR PROTEIN DCTB"/>
    <property type="match status" value="1"/>
</dbReference>
<dbReference type="InterPro" id="IPR036097">
    <property type="entry name" value="HisK_dim/P_sf"/>
</dbReference>
<feature type="transmembrane region" description="Helical" evidence="9">
    <location>
        <begin position="184"/>
        <end position="206"/>
    </location>
</feature>
<dbReference type="Pfam" id="PF00512">
    <property type="entry name" value="HisKA"/>
    <property type="match status" value="1"/>
</dbReference>
<dbReference type="SUPFAM" id="SSF55785">
    <property type="entry name" value="PYP-like sensor domain (PAS domain)"/>
    <property type="match status" value="2"/>
</dbReference>
<keyword evidence="9" id="KW-0472">Membrane</keyword>